<keyword evidence="2" id="KW-1277">Toxin-antitoxin system</keyword>
<dbReference type="InterPro" id="IPR051813">
    <property type="entry name" value="HepT_RNase_toxin"/>
</dbReference>
<keyword evidence="4" id="KW-0547">Nucleotide-binding</keyword>
<sequence length="116" mass="13564">MKPTNDAYLAHIRDAITAVETYAKTHVYQQFLDLPWDQAAVVRHLEIIGEAAAHVSVDFKAKYPEIPWRRISDFRNVLTHEYFAVDPLLVWEIIEKDLPILKTQIKKLLDQERHSV</sequence>
<dbReference type="GO" id="GO:0004540">
    <property type="term" value="F:RNA nuclease activity"/>
    <property type="evidence" value="ECO:0007669"/>
    <property type="project" value="InterPro"/>
</dbReference>
<dbReference type="GO" id="GO:0016787">
    <property type="term" value="F:hydrolase activity"/>
    <property type="evidence" value="ECO:0007669"/>
    <property type="project" value="UniProtKB-KW"/>
</dbReference>
<dbReference type="AlphaFoldDB" id="A0A0G1U013"/>
<evidence type="ECO:0000256" key="1">
    <source>
        <dbReference type="ARBA" id="ARBA00022553"/>
    </source>
</evidence>
<dbReference type="PANTHER" id="PTHR34139:SF1">
    <property type="entry name" value="RNASE MJ1380-RELATED"/>
    <property type="match status" value="1"/>
</dbReference>
<evidence type="ECO:0000313" key="7">
    <source>
        <dbReference type="EMBL" id="KKU87421.1"/>
    </source>
</evidence>
<dbReference type="EMBL" id="LCOY01000028">
    <property type="protein sequence ID" value="KKU87421.1"/>
    <property type="molecule type" value="Genomic_DNA"/>
</dbReference>
<dbReference type="InterPro" id="IPR008201">
    <property type="entry name" value="HepT-like"/>
</dbReference>
<name>A0A0G1U013_9BACT</name>
<dbReference type="Pfam" id="PF01934">
    <property type="entry name" value="HepT-like"/>
    <property type="match status" value="1"/>
</dbReference>
<accession>A0A0G1U013</accession>
<dbReference type="InterPro" id="IPR037038">
    <property type="entry name" value="HepT-like_sf"/>
</dbReference>
<proteinExistence type="inferred from homology"/>
<organism evidence="7 8">
    <name type="scientific">Candidatus Gottesmanbacteria bacterium GW2011_GWA2_47_9</name>
    <dbReference type="NCBI Taxonomy" id="1618445"/>
    <lineage>
        <taxon>Bacteria</taxon>
        <taxon>Candidatus Gottesmaniibacteriota</taxon>
    </lineage>
</organism>
<evidence type="ECO:0000313" key="8">
    <source>
        <dbReference type="Proteomes" id="UP000034739"/>
    </source>
</evidence>
<dbReference type="Gene3D" id="1.20.120.580">
    <property type="entry name" value="bsu32300-like"/>
    <property type="match status" value="1"/>
</dbReference>
<keyword evidence="5" id="KW-0378">Hydrolase</keyword>
<dbReference type="PANTHER" id="PTHR34139">
    <property type="entry name" value="UPF0331 PROTEIN MJ0127"/>
    <property type="match status" value="1"/>
</dbReference>
<evidence type="ECO:0000256" key="2">
    <source>
        <dbReference type="ARBA" id="ARBA00022649"/>
    </source>
</evidence>
<evidence type="ECO:0000256" key="3">
    <source>
        <dbReference type="ARBA" id="ARBA00022722"/>
    </source>
</evidence>
<reference evidence="7 8" key="1">
    <citation type="journal article" date="2015" name="Nature">
        <title>rRNA introns, odd ribosomes, and small enigmatic genomes across a large radiation of phyla.</title>
        <authorList>
            <person name="Brown C.T."/>
            <person name="Hug L.A."/>
            <person name="Thomas B.C."/>
            <person name="Sharon I."/>
            <person name="Castelle C.J."/>
            <person name="Singh A."/>
            <person name="Wilkins M.J."/>
            <person name="Williams K.H."/>
            <person name="Banfield J.F."/>
        </authorList>
    </citation>
    <scope>NUCLEOTIDE SEQUENCE [LARGE SCALE GENOMIC DNA]</scope>
</reference>
<gene>
    <name evidence="7" type="ORF">UY16_C0028G0010</name>
</gene>
<evidence type="ECO:0000256" key="5">
    <source>
        <dbReference type="ARBA" id="ARBA00022801"/>
    </source>
</evidence>
<evidence type="ECO:0000256" key="6">
    <source>
        <dbReference type="ARBA" id="ARBA00024207"/>
    </source>
</evidence>
<evidence type="ECO:0000256" key="4">
    <source>
        <dbReference type="ARBA" id="ARBA00022741"/>
    </source>
</evidence>
<dbReference type="Proteomes" id="UP000034739">
    <property type="component" value="Unassembled WGS sequence"/>
</dbReference>
<evidence type="ECO:0008006" key="9">
    <source>
        <dbReference type="Google" id="ProtNLM"/>
    </source>
</evidence>
<protein>
    <recommendedName>
        <fullName evidence="9">Nucleotidyltransferase</fullName>
    </recommendedName>
</protein>
<keyword evidence="1" id="KW-0597">Phosphoprotein</keyword>
<dbReference type="GO" id="GO:0110001">
    <property type="term" value="C:toxin-antitoxin complex"/>
    <property type="evidence" value="ECO:0007669"/>
    <property type="project" value="InterPro"/>
</dbReference>
<comment type="similarity">
    <text evidence="6">Belongs to the HepT RNase toxin family.</text>
</comment>
<comment type="caution">
    <text evidence="7">The sequence shown here is derived from an EMBL/GenBank/DDBJ whole genome shotgun (WGS) entry which is preliminary data.</text>
</comment>
<dbReference type="GO" id="GO:0000166">
    <property type="term" value="F:nucleotide binding"/>
    <property type="evidence" value="ECO:0007669"/>
    <property type="project" value="UniProtKB-KW"/>
</dbReference>
<keyword evidence="3" id="KW-0540">Nuclease</keyword>